<evidence type="ECO:0000313" key="2">
    <source>
        <dbReference type="Proteomes" id="UP000225358"/>
    </source>
</evidence>
<keyword evidence="2" id="KW-1185">Reference proteome</keyword>
<accession>A0A1D7XF75</accession>
<protein>
    <submittedName>
        <fullName evidence="1">Sir2-like protein</fullName>
    </submittedName>
</protein>
<organism evidence="1 2">
    <name type="scientific">Escherichia phage ESCO13</name>
    <dbReference type="NCBI Taxonomy" id="1881104"/>
    <lineage>
        <taxon>Viruses</taxon>
        <taxon>Duplodnaviria</taxon>
        <taxon>Heunggongvirae</taxon>
        <taxon>Uroviricota</taxon>
        <taxon>Caudoviricetes</taxon>
        <taxon>Stephanstirmvirinae</taxon>
        <taxon>Phapecoctavirus</taxon>
        <taxon>Phapecoctavirus ESCO13</taxon>
    </lineage>
</organism>
<evidence type="ECO:0000313" key="1">
    <source>
        <dbReference type="EMBL" id="AOQ27192.1"/>
    </source>
</evidence>
<name>A0A1D7XF75_9CAUD</name>
<sequence length="90" mass="9958">MTEEIRDYYLAHYVYYFANATQKGEGNLYLATGHGTGVRKSNIDNALAQVAAGLEDKLQTPVVVVMQNISYLASCTETEFNASETQSNEE</sequence>
<dbReference type="Proteomes" id="UP000225358">
    <property type="component" value="Segment"/>
</dbReference>
<proteinExistence type="predicted"/>
<gene>
    <name evidence="1" type="ORF">ESCO13_00072</name>
</gene>
<dbReference type="EMBL" id="KX552041">
    <property type="protein sequence ID" value="AOQ27192.1"/>
    <property type="molecule type" value="Genomic_DNA"/>
</dbReference>
<reference evidence="1" key="1">
    <citation type="submission" date="2017-02" db="EMBL/GenBank/DDBJ databases">
        <title>Complete genome sequence of two Escherichia coli phages, vB_EcoM_ ESCO5 and vB_EcoM_ESCO13, which are related to phAPEC8.</title>
        <authorList>
            <person name="Trotereau A."/>
            <person name="Gonnet M."/>
            <person name="Viardot A."/>
            <person name="Lalmanach A.-C."/>
            <person name="Guabiraba R."/>
            <person name="Chanteloup N."/>
            <person name="Schouler C."/>
        </authorList>
    </citation>
    <scope>NUCLEOTIDE SEQUENCE [LARGE SCALE GENOMIC DNA]</scope>
</reference>